<dbReference type="InterPro" id="IPR035398">
    <property type="entry name" value="Bac_rhamnosid_C"/>
</dbReference>
<proteinExistence type="predicted"/>
<dbReference type="Gene3D" id="1.50.10.10">
    <property type="match status" value="1"/>
</dbReference>
<comment type="catalytic activity">
    <reaction evidence="1">
        <text>Hydrolysis of terminal non-reducing alpha-L-rhamnose residues in alpha-L-rhamnosides.</text>
        <dbReference type="EC" id="3.2.1.40"/>
    </reaction>
</comment>
<evidence type="ECO:0000256" key="2">
    <source>
        <dbReference type="ARBA" id="ARBA00012652"/>
    </source>
</evidence>
<sequence>MQLVDTPIAPAHQRQVGASLRFIDFGRAVFGTVELELNCACAGHVLQLHLGEKLAADGRLDRAPGCTVRYREIPLKLKAGRHRYRLVIPADARNTGARAIKMPPAIGEVMPFRYCEIDALVEGIELLDVRQRFVHAPFDDVAAEFECADPVLNEVWELCRHTIKATTFCGLYVDGDRERIPYEGDAYINQLSHYCLDASYGMAQQTIDYLIEHPTWPSDWHLHMPLIAWYDFLYSGDEGRMRAHYVMLKLKTLHALAGSDGLISAADCPAKDALMEQLGLDGFFNEGLQDMVDWPRHDFAQDGLMGEADGYVFSPVNTAINALHHRSLILMARIAGHLGEVQDQLFFESRARQVAASINQQLFDTKRGSYVDGNATEHASLHANFYPLLAGIVPAARQAGVLAFVKSRAMACSVYGVQHLLDALYKCGAPDHALSLMTSKSDRSWWHMIHRVGSTMTLEAWDARYKPNLDWNHAWGAAPSNIIIRRLMGVRPAAPGFRQAIIQPQLGDLEWARAKVPTAHGSIEIEVTHTASGKPVIECTLPDGIERV</sequence>
<protein>
    <recommendedName>
        <fullName evidence="2">alpha-L-rhamnosidase</fullName>
        <ecNumber evidence="2">3.2.1.40</ecNumber>
    </recommendedName>
</protein>
<keyword evidence="8" id="KW-1185">Reference proteome</keyword>
<evidence type="ECO:0000256" key="1">
    <source>
        <dbReference type="ARBA" id="ARBA00001445"/>
    </source>
</evidence>
<name>A0ABU1AX54_9BACT</name>
<reference evidence="7 8" key="1">
    <citation type="submission" date="2023-04" db="EMBL/GenBank/DDBJ databases">
        <title>A novel bacteria isolated from coastal sediment.</title>
        <authorList>
            <person name="Liu X.-J."/>
            <person name="Du Z.-J."/>
        </authorList>
    </citation>
    <scope>NUCLEOTIDE SEQUENCE [LARGE SCALE GENOMIC DNA]</scope>
    <source>
        <strain evidence="7 8">SDUM461003</strain>
    </source>
</reference>
<dbReference type="Pfam" id="PF05592">
    <property type="entry name" value="Bac_rhamnosid"/>
    <property type="match status" value="1"/>
</dbReference>
<dbReference type="InterPro" id="IPR016007">
    <property type="entry name" value="Alpha_rhamnosid"/>
</dbReference>
<dbReference type="InterPro" id="IPR008928">
    <property type="entry name" value="6-hairpin_glycosidase_sf"/>
</dbReference>
<feature type="domain" description="Alpha-L-rhamnosidase concanavalin-like" evidence="4">
    <location>
        <begin position="22"/>
        <end position="135"/>
    </location>
</feature>
<evidence type="ECO:0000313" key="7">
    <source>
        <dbReference type="EMBL" id="MDQ8208740.1"/>
    </source>
</evidence>
<dbReference type="EC" id="3.2.1.40" evidence="2"/>
<evidence type="ECO:0000256" key="3">
    <source>
        <dbReference type="ARBA" id="ARBA00022801"/>
    </source>
</evidence>
<dbReference type="Pfam" id="PF17390">
    <property type="entry name" value="Bac_rhamnosid_C"/>
    <property type="match status" value="1"/>
</dbReference>
<dbReference type="Proteomes" id="UP001225316">
    <property type="component" value="Unassembled WGS sequence"/>
</dbReference>
<organism evidence="7 8">
    <name type="scientific">Thalassobacterium maritimum</name>
    <dbReference type="NCBI Taxonomy" id="3041265"/>
    <lineage>
        <taxon>Bacteria</taxon>
        <taxon>Pseudomonadati</taxon>
        <taxon>Verrucomicrobiota</taxon>
        <taxon>Opitutia</taxon>
        <taxon>Puniceicoccales</taxon>
        <taxon>Coraliomargaritaceae</taxon>
        <taxon>Thalassobacterium</taxon>
    </lineage>
</organism>
<dbReference type="Gene3D" id="2.60.420.10">
    <property type="entry name" value="Maltose phosphorylase, domain 3"/>
    <property type="match status" value="1"/>
</dbReference>
<dbReference type="Gene3D" id="2.60.120.260">
    <property type="entry name" value="Galactose-binding domain-like"/>
    <property type="match status" value="1"/>
</dbReference>
<dbReference type="InterPro" id="IPR012341">
    <property type="entry name" value="6hp_glycosidase-like_sf"/>
</dbReference>
<gene>
    <name evidence="7" type="ORF">QEH52_14530</name>
</gene>
<dbReference type="InterPro" id="IPR008902">
    <property type="entry name" value="Rhamnosid_concanavalin"/>
</dbReference>
<dbReference type="SUPFAM" id="SSF48208">
    <property type="entry name" value="Six-hairpin glycosidases"/>
    <property type="match status" value="1"/>
</dbReference>
<accession>A0ABU1AX54</accession>
<dbReference type="EMBL" id="JARXHW010000039">
    <property type="protein sequence ID" value="MDQ8208740.1"/>
    <property type="molecule type" value="Genomic_DNA"/>
</dbReference>
<comment type="caution">
    <text evidence="7">The sequence shown here is derived from an EMBL/GenBank/DDBJ whole genome shotgun (WGS) entry which is preliminary data.</text>
</comment>
<dbReference type="Pfam" id="PF17389">
    <property type="entry name" value="Bac_rhamnosid6H"/>
    <property type="match status" value="1"/>
</dbReference>
<evidence type="ECO:0000313" key="8">
    <source>
        <dbReference type="Proteomes" id="UP001225316"/>
    </source>
</evidence>
<evidence type="ECO:0000259" key="6">
    <source>
        <dbReference type="Pfam" id="PF17390"/>
    </source>
</evidence>
<dbReference type="PANTHER" id="PTHR33307">
    <property type="entry name" value="ALPHA-RHAMNOSIDASE (EUROFUNG)"/>
    <property type="match status" value="1"/>
</dbReference>
<dbReference type="PANTHER" id="PTHR33307:SF6">
    <property type="entry name" value="ALPHA-RHAMNOSIDASE (EUROFUNG)-RELATED"/>
    <property type="match status" value="1"/>
</dbReference>
<evidence type="ECO:0000259" key="5">
    <source>
        <dbReference type="Pfam" id="PF17389"/>
    </source>
</evidence>
<dbReference type="GO" id="GO:0016787">
    <property type="term" value="F:hydrolase activity"/>
    <property type="evidence" value="ECO:0007669"/>
    <property type="project" value="UniProtKB-KW"/>
</dbReference>
<evidence type="ECO:0000259" key="4">
    <source>
        <dbReference type="Pfam" id="PF05592"/>
    </source>
</evidence>
<dbReference type="RefSeq" id="WP_308951401.1">
    <property type="nucleotide sequence ID" value="NZ_JARXHW010000039.1"/>
</dbReference>
<feature type="domain" description="Alpha-L-rhamnosidase C-terminal" evidence="6">
    <location>
        <begin position="489"/>
        <end position="544"/>
    </location>
</feature>
<dbReference type="InterPro" id="IPR035396">
    <property type="entry name" value="Bac_rhamnosid6H"/>
</dbReference>
<keyword evidence="3 7" id="KW-0378">Hydrolase</keyword>
<feature type="domain" description="Alpha-L-rhamnosidase six-hairpin glycosidase" evidence="5">
    <location>
        <begin position="142"/>
        <end position="484"/>
    </location>
</feature>